<feature type="compositionally biased region" description="Low complexity" evidence="1">
    <location>
        <begin position="389"/>
        <end position="440"/>
    </location>
</feature>
<keyword evidence="4" id="KW-0378">Hydrolase</keyword>
<dbReference type="InterPro" id="IPR045155">
    <property type="entry name" value="Beta-lactam_cat"/>
</dbReference>
<feature type="transmembrane region" description="Helical" evidence="2">
    <location>
        <begin position="21"/>
        <end position="44"/>
    </location>
</feature>
<organism evidence="4 5">
    <name type="scientific">Bifidobacterium choloepi</name>
    <dbReference type="NCBI Taxonomy" id="2614131"/>
    <lineage>
        <taxon>Bacteria</taxon>
        <taxon>Bacillati</taxon>
        <taxon>Actinomycetota</taxon>
        <taxon>Actinomycetes</taxon>
        <taxon>Bifidobacteriales</taxon>
        <taxon>Bifidobacteriaceae</taxon>
        <taxon>Bifidobacterium</taxon>
    </lineage>
</organism>
<keyword evidence="2" id="KW-1133">Transmembrane helix</keyword>
<evidence type="ECO:0000256" key="1">
    <source>
        <dbReference type="SAM" id="MobiDB-lite"/>
    </source>
</evidence>
<feature type="region of interest" description="Disordered" evidence="1">
    <location>
        <begin position="388"/>
        <end position="440"/>
    </location>
</feature>
<keyword evidence="2" id="KW-0472">Membrane</keyword>
<gene>
    <name evidence="4" type="ORF">F6S87_04730</name>
</gene>
<dbReference type="AlphaFoldDB" id="A0A6I5NHV4"/>
<dbReference type="GO" id="GO:0030655">
    <property type="term" value="P:beta-lactam antibiotic catabolic process"/>
    <property type="evidence" value="ECO:0007669"/>
    <property type="project" value="InterPro"/>
</dbReference>
<dbReference type="Pfam" id="PF13354">
    <property type="entry name" value="Beta-lactamase2"/>
    <property type="match status" value="1"/>
</dbReference>
<dbReference type="GO" id="GO:0008800">
    <property type="term" value="F:beta-lactamase activity"/>
    <property type="evidence" value="ECO:0007669"/>
    <property type="project" value="InterPro"/>
</dbReference>
<keyword evidence="5" id="KW-1185">Reference proteome</keyword>
<evidence type="ECO:0000313" key="4">
    <source>
        <dbReference type="EMBL" id="NEG69913.1"/>
    </source>
</evidence>
<reference evidence="4 5" key="1">
    <citation type="submission" date="2019-09" db="EMBL/GenBank/DDBJ databases">
        <title>Phylogenetic characterization of a novel taxon of the genus Bifidobacterium: Bifidobacterium choloepi sp. nov.</title>
        <authorList>
            <person name="Modesto M."/>
            <person name="Satti M."/>
        </authorList>
    </citation>
    <scope>NUCLEOTIDE SEQUENCE [LARGE SCALE GENOMIC DNA]</scope>
    <source>
        <strain evidence="4 5">BRDM6</strain>
    </source>
</reference>
<dbReference type="Gene3D" id="3.40.710.10">
    <property type="entry name" value="DD-peptidase/beta-lactamase superfamily"/>
    <property type="match status" value="1"/>
</dbReference>
<proteinExistence type="predicted"/>
<evidence type="ECO:0000256" key="2">
    <source>
        <dbReference type="SAM" id="Phobius"/>
    </source>
</evidence>
<dbReference type="EMBL" id="VYSG01000001">
    <property type="protein sequence ID" value="NEG69913.1"/>
    <property type="molecule type" value="Genomic_DNA"/>
</dbReference>
<dbReference type="RefSeq" id="WP_163227422.1">
    <property type="nucleotide sequence ID" value="NZ_VYSG01000001.1"/>
</dbReference>
<sequence length="440" mass="45945">MPHNSSHRSRARRIVRKRLQIARILGLVTVALIVVDLVGISNYYRRLDGPTSSAYAVAASDTETAQAVEELESDSSDGSSNASTADVDKSAATTAVDPIDLTLENLAKVSGDATISTEGFQLSDADSQEIQAQIDDFTAAGYSAAFVVADLDTGAVLAYDGGEAKYSASSIKGPYVLSLAATGTIDLDDVMNETDSAAATDNYYITNAIQISDNDCYYGLFNEYGKDPINTWMEGTGIQHNVGDLGDDVPYVNFSAIDLAMMWTKGYQYLFTDTTDEAAEAAGKASVEAREWLASNYQDTLNSSIHIALGDEDRVMSKAGWISEAGYYALNDGGIVFPGLDGTSSYGGVAVTSRPTAYVMTLLTDACGEYDMVSGLAKTLDAVYQNSMGGSTEGSSSSSSSSSSTSTSSDDSSASSSDDSSSSSSADGTTAATDDSSAAD</sequence>
<protein>
    <submittedName>
        <fullName evidence="4">Serine hydrolase</fullName>
    </submittedName>
</protein>
<keyword evidence="2" id="KW-0812">Transmembrane</keyword>
<comment type="caution">
    <text evidence="4">The sequence shown here is derived from an EMBL/GenBank/DDBJ whole genome shotgun (WGS) entry which is preliminary data.</text>
</comment>
<evidence type="ECO:0000259" key="3">
    <source>
        <dbReference type="Pfam" id="PF13354"/>
    </source>
</evidence>
<accession>A0A6I5NHV4</accession>
<name>A0A6I5NHV4_9BIFI</name>
<evidence type="ECO:0000313" key="5">
    <source>
        <dbReference type="Proteomes" id="UP000469292"/>
    </source>
</evidence>
<feature type="domain" description="Beta-lactamase class A catalytic" evidence="3">
    <location>
        <begin position="146"/>
        <end position="338"/>
    </location>
</feature>
<dbReference type="SUPFAM" id="SSF56601">
    <property type="entry name" value="beta-lactamase/transpeptidase-like"/>
    <property type="match status" value="1"/>
</dbReference>
<dbReference type="Proteomes" id="UP000469292">
    <property type="component" value="Unassembled WGS sequence"/>
</dbReference>
<dbReference type="InterPro" id="IPR012338">
    <property type="entry name" value="Beta-lactam/transpept-like"/>
</dbReference>